<name>A0A098B7F9_DESHA</name>
<feature type="compositionally biased region" description="Basic and acidic residues" evidence="1">
    <location>
        <begin position="1"/>
        <end position="10"/>
    </location>
</feature>
<evidence type="ECO:0000313" key="3">
    <source>
        <dbReference type="EMBL" id="CDX04794.1"/>
    </source>
</evidence>
<sequence length="92" mass="10360">MKCCDNEKPNVNETGNESDCQHEKKHKGFLSHMWMMVLCCGLPIAIILLIPLMGGFLSPGIRSALLAFAPFLCMLLMIPMMFMMMRGHKEKG</sequence>
<feature type="transmembrane region" description="Helical" evidence="2">
    <location>
        <begin position="63"/>
        <end position="82"/>
    </location>
</feature>
<gene>
    <name evidence="3" type="ORF">DPCES_4908</name>
</gene>
<dbReference type="EMBL" id="LK996017">
    <property type="protein sequence ID" value="CDX04794.1"/>
    <property type="molecule type" value="Genomic_DNA"/>
</dbReference>
<dbReference type="RefSeq" id="WP_208926450.1">
    <property type="nucleotide sequence ID" value="NZ_LK996017.1"/>
</dbReference>
<proteinExistence type="predicted"/>
<reference evidence="3" key="1">
    <citation type="submission" date="2014-07" db="EMBL/GenBank/DDBJ databases">
        <authorList>
            <person name="Hornung V.Bastian."/>
        </authorList>
    </citation>
    <scope>NUCLEOTIDE SEQUENCE</scope>
    <source>
        <strain evidence="3">PCE-S</strain>
    </source>
</reference>
<evidence type="ECO:0000256" key="1">
    <source>
        <dbReference type="SAM" id="MobiDB-lite"/>
    </source>
</evidence>
<evidence type="ECO:0000256" key="2">
    <source>
        <dbReference type="SAM" id="Phobius"/>
    </source>
</evidence>
<feature type="region of interest" description="Disordered" evidence="1">
    <location>
        <begin position="1"/>
        <end position="20"/>
    </location>
</feature>
<keyword evidence="2" id="KW-0472">Membrane</keyword>
<protein>
    <recommendedName>
        <fullName evidence="4">DUF2933 domain-containing protein</fullName>
    </recommendedName>
</protein>
<dbReference type="AlphaFoldDB" id="A0A098B7F9"/>
<keyword evidence="2" id="KW-1133">Transmembrane helix</keyword>
<accession>A0A098B7F9</accession>
<dbReference type="PATRIC" id="fig|49338.4.peg.5279"/>
<evidence type="ECO:0008006" key="4">
    <source>
        <dbReference type="Google" id="ProtNLM"/>
    </source>
</evidence>
<keyword evidence="2" id="KW-0812">Transmembrane</keyword>
<feature type="transmembrane region" description="Helical" evidence="2">
    <location>
        <begin position="34"/>
        <end position="57"/>
    </location>
</feature>
<organism evidence="3">
    <name type="scientific">Desulfitobacterium hafniense</name>
    <name type="common">Desulfitobacterium frappieri</name>
    <dbReference type="NCBI Taxonomy" id="49338"/>
    <lineage>
        <taxon>Bacteria</taxon>
        <taxon>Bacillati</taxon>
        <taxon>Bacillota</taxon>
        <taxon>Clostridia</taxon>
        <taxon>Eubacteriales</taxon>
        <taxon>Desulfitobacteriaceae</taxon>
        <taxon>Desulfitobacterium</taxon>
    </lineage>
</organism>